<evidence type="ECO:0000256" key="2">
    <source>
        <dbReference type="ARBA" id="ARBA00004167"/>
    </source>
</evidence>
<feature type="region of interest" description="Disordered" evidence="14">
    <location>
        <begin position="241"/>
        <end position="264"/>
    </location>
</feature>
<dbReference type="PANTHER" id="PTHR46913:SF1">
    <property type="entry name" value="RING-H2 FINGER PROTEIN ATL16"/>
    <property type="match status" value="1"/>
</dbReference>
<keyword evidence="8 13" id="KW-0863">Zinc-finger</keyword>
<evidence type="ECO:0000256" key="1">
    <source>
        <dbReference type="ARBA" id="ARBA00000900"/>
    </source>
</evidence>
<dbReference type="AlphaFoldDB" id="A0AAX6DGM9"/>
<dbReference type="GO" id="GO:0061630">
    <property type="term" value="F:ubiquitin protein ligase activity"/>
    <property type="evidence" value="ECO:0007669"/>
    <property type="project" value="UniProtKB-EC"/>
</dbReference>
<evidence type="ECO:0000256" key="3">
    <source>
        <dbReference type="ARBA" id="ARBA00004906"/>
    </source>
</evidence>
<keyword evidence="11 15" id="KW-1133">Transmembrane helix</keyword>
<dbReference type="CDD" id="cd16461">
    <property type="entry name" value="RING-H2_EL5-like"/>
    <property type="match status" value="1"/>
</dbReference>
<evidence type="ECO:0000313" key="17">
    <source>
        <dbReference type="EMBL" id="KAJ6790898.1"/>
    </source>
</evidence>
<keyword evidence="12 15" id="KW-0472">Membrane</keyword>
<dbReference type="InterPro" id="IPR001841">
    <property type="entry name" value="Znf_RING"/>
</dbReference>
<evidence type="ECO:0000256" key="6">
    <source>
        <dbReference type="ARBA" id="ARBA00022692"/>
    </source>
</evidence>
<proteinExistence type="predicted"/>
<dbReference type="GO" id="GO:0008270">
    <property type="term" value="F:zinc ion binding"/>
    <property type="evidence" value="ECO:0007669"/>
    <property type="project" value="UniProtKB-KW"/>
</dbReference>
<feature type="compositionally biased region" description="Pro residues" evidence="14">
    <location>
        <begin position="254"/>
        <end position="264"/>
    </location>
</feature>
<reference evidence="17" key="2">
    <citation type="submission" date="2023-04" db="EMBL/GenBank/DDBJ databases">
        <authorList>
            <person name="Bruccoleri R.E."/>
            <person name="Oakeley E.J."/>
            <person name="Faust A.-M."/>
            <person name="Dessus-Babus S."/>
            <person name="Altorfer M."/>
            <person name="Burckhardt D."/>
            <person name="Oertli M."/>
            <person name="Naumann U."/>
            <person name="Petersen F."/>
            <person name="Wong J."/>
        </authorList>
    </citation>
    <scope>NUCLEOTIDE SEQUENCE</scope>
    <source>
        <strain evidence="17">GSM-AAB239-AS_SAM_17_03QT</strain>
        <tissue evidence="17">Leaf</tissue>
    </source>
</reference>
<comment type="caution">
    <text evidence="17">The sequence shown here is derived from an EMBL/GenBank/DDBJ whole genome shotgun (WGS) entry which is preliminary data.</text>
</comment>
<evidence type="ECO:0000256" key="8">
    <source>
        <dbReference type="ARBA" id="ARBA00022771"/>
    </source>
</evidence>
<dbReference type="PROSITE" id="PS50089">
    <property type="entry name" value="ZF_RING_2"/>
    <property type="match status" value="1"/>
</dbReference>
<gene>
    <name evidence="17" type="ORF">M6B38_246430</name>
</gene>
<feature type="transmembrane region" description="Helical" evidence="15">
    <location>
        <begin position="27"/>
        <end position="53"/>
    </location>
</feature>
<evidence type="ECO:0000256" key="13">
    <source>
        <dbReference type="PROSITE-ProRule" id="PRU00175"/>
    </source>
</evidence>
<evidence type="ECO:0000256" key="5">
    <source>
        <dbReference type="ARBA" id="ARBA00022679"/>
    </source>
</evidence>
<dbReference type="Proteomes" id="UP001140949">
    <property type="component" value="Unassembled WGS sequence"/>
</dbReference>
<name>A0AAX6DGM9_IRIPA</name>
<keyword evidence="7" id="KW-0479">Metal-binding</keyword>
<evidence type="ECO:0000256" key="9">
    <source>
        <dbReference type="ARBA" id="ARBA00022786"/>
    </source>
</evidence>
<dbReference type="GO" id="GO:0016567">
    <property type="term" value="P:protein ubiquitination"/>
    <property type="evidence" value="ECO:0007669"/>
    <property type="project" value="InterPro"/>
</dbReference>
<reference evidence="17" key="1">
    <citation type="journal article" date="2023" name="GigaByte">
        <title>Genome assembly of the bearded iris, Iris pallida Lam.</title>
        <authorList>
            <person name="Bruccoleri R.E."/>
            <person name="Oakeley E.J."/>
            <person name="Faust A.M.E."/>
            <person name="Altorfer M."/>
            <person name="Dessus-Babus S."/>
            <person name="Burckhardt D."/>
            <person name="Oertli M."/>
            <person name="Naumann U."/>
            <person name="Petersen F."/>
            <person name="Wong J."/>
        </authorList>
    </citation>
    <scope>NUCLEOTIDE SEQUENCE</scope>
    <source>
        <strain evidence="17">GSM-AAB239-AS_SAM_17_03QT</strain>
    </source>
</reference>
<evidence type="ECO:0000256" key="10">
    <source>
        <dbReference type="ARBA" id="ARBA00022833"/>
    </source>
</evidence>
<evidence type="ECO:0000256" key="4">
    <source>
        <dbReference type="ARBA" id="ARBA00012483"/>
    </source>
</evidence>
<comment type="catalytic activity">
    <reaction evidence="1">
        <text>S-ubiquitinyl-[E2 ubiquitin-conjugating enzyme]-L-cysteine + [acceptor protein]-L-lysine = [E2 ubiquitin-conjugating enzyme]-L-cysteine + N(6)-ubiquitinyl-[acceptor protein]-L-lysine.</text>
        <dbReference type="EC" id="2.3.2.27"/>
    </reaction>
</comment>
<dbReference type="SMART" id="SM00184">
    <property type="entry name" value="RING"/>
    <property type="match status" value="1"/>
</dbReference>
<evidence type="ECO:0000256" key="15">
    <source>
        <dbReference type="SAM" id="Phobius"/>
    </source>
</evidence>
<keyword evidence="18" id="KW-1185">Reference proteome</keyword>
<dbReference type="Gene3D" id="3.30.40.10">
    <property type="entry name" value="Zinc/RING finger domain, C3HC4 (zinc finger)"/>
    <property type="match status" value="1"/>
</dbReference>
<dbReference type="SUPFAM" id="SSF57850">
    <property type="entry name" value="RING/U-box"/>
    <property type="match status" value="1"/>
</dbReference>
<keyword evidence="6 15" id="KW-0812">Transmembrane</keyword>
<dbReference type="GO" id="GO:0016020">
    <property type="term" value="C:membrane"/>
    <property type="evidence" value="ECO:0007669"/>
    <property type="project" value="UniProtKB-SubCell"/>
</dbReference>
<dbReference type="InterPro" id="IPR013083">
    <property type="entry name" value="Znf_RING/FYVE/PHD"/>
</dbReference>
<keyword evidence="9" id="KW-0833">Ubl conjugation pathway</keyword>
<evidence type="ECO:0000256" key="14">
    <source>
        <dbReference type="SAM" id="MobiDB-lite"/>
    </source>
</evidence>
<comment type="subcellular location">
    <subcellularLocation>
        <location evidence="2">Membrane</location>
        <topology evidence="2">Single-pass membrane protein</topology>
    </subcellularLocation>
</comment>
<dbReference type="EC" id="2.3.2.27" evidence="4"/>
<dbReference type="PANTHER" id="PTHR46913">
    <property type="entry name" value="RING-H2 FINGER PROTEIN ATL16"/>
    <property type="match status" value="1"/>
</dbReference>
<evidence type="ECO:0000259" key="16">
    <source>
        <dbReference type="PROSITE" id="PS50089"/>
    </source>
</evidence>
<dbReference type="EMBL" id="JANAVB010044820">
    <property type="protein sequence ID" value="KAJ6790898.1"/>
    <property type="molecule type" value="Genomic_DNA"/>
</dbReference>
<feature type="domain" description="RING-type" evidence="16">
    <location>
        <begin position="115"/>
        <end position="157"/>
    </location>
</feature>
<protein>
    <recommendedName>
        <fullName evidence="4">RING-type E3 ubiquitin transferase</fullName>
        <ecNumber evidence="4">2.3.2.27</ecNumber>
    </recommendedName>
</protein>
<evidence type="ECO:0000256" key="12">
    <source>
        <dbReference type="ARBA" id="ARBA00023136"/>
    </source>
</evidence>
<comment type="pathway">
    <text evidence="3">Protein modification; protein ubiquitination.</text>
</comment>
<keyword evidence="10" id="KW-0862">Zinc</keyword>
<organism evidence="17 18">
    <name type="scientific">Iris pallida</name>
    <name type="common">Sweet iris</name>
    <dbReference type="NCBI Taxonomy" id="29817"/>
    <lineage>
        <taxon>Eukaryota</taxon>
        <taxon>Viridiplantae</taxon>
        <taxon>Streptophyta</taxon>
        <taxon>Embryophyta</taxon>
        <taxon>Tracheophyta</taxon>
        <taxon>Spermatophyta</taxon>
        <taxon>Magnoliopsida</taxon>
        <taxon>Liliopsida</taxon>
        <taxon>Asparagales</taxon>
        <taxon>Iridaceae</taxon>
        <taxon>Iridoideae</taxon>
        <taxon>Irideae</taxon>
        <taxon>Iris</taxon>
    </lineage>
</organism>
<evidence type="ECO:0000256" key="11">
    <source>
        <dbReference type="ARBA" id="ARBA00022989"/>
    </source>
</evidence>
<evidence type="ECO:0000256" key="7">
    <source>
        <dbReference type="ARBA" id="ARBA00022723"/>
    </source>
</evidence>
<dbReference type="Pfam" id="PF13639">
    <property type="entry name" value="zf-RING_2"/>
    <property type="match status" value="1"/>
</dbReference>
<keyword evidence="5" id="KW-0808">Transferase</keyword>
<accession>A0AAX6DGM9</accession>
<dbReference type="InterPro" id="IPR044600">
    <property type="entry name" value="ATL1/ATL16-like"/>
</dbReference>
<evidence type="ECO:0000313" key="18">
    <source>
        <dbReference type="Proteomes" id="UP001140949"/>
    </source>
</evidence>
<sequence>MDPNTGGTPTLPATVSPPRGYVLSGKIMLSGIVVLLAIVIFILLLHFYIRWHVVRRYDRRRRRRRRNRLIFASSSSDLPNSNPSAPRRLDSDVLNSLPVGVFSGEDVDGLEAAECAVCINDFGEGEKVRVLPRCGHRFHVDCVDMWFCSHSTCPLCRCAVEAVTPPAPETESVSVSVSVSDPAVSGLAVSDPDPRNREVRIEMPEEPGSGSTSTGVVPVKAPEHRRVSSIRRFLIGIQIANPDLERGEPLDRATPPPPPPPNAQ</sequence>